<keyword evidence="4" id="KW-1185">Reference proteome</keyword>
<evidence type="ECO:0000313" key="3">
    <source>
        <dbReference type="EMBL" id="TBO60311.1"/>
    </source>
</evidence>
<protein>
    <submittedName>
        <fullName evidence="3">Thioesterase</fullName>
    </submittedName>
</protein>
<dbReference type="Pfam" id="PF00975">
    <property type="entry name" value="Thioesterase"/>
    <property type="match status" value="1"/>
</dbReference>
<dbReference type="AlphaFoldDB" id="A0A4V2JIX2"/>
<dbReference type="InterPro" id="IPR012223">
    <property type="entry name" value="TEII"/>
</dbReference>
<dbReference type="Proteomes" id="UP000292452">
    <property type="component" value="Unassembled WGS sequence"/>
</dbReference>
<organism evidence="3 4">
    <name type="scientific">Streptomyces kasugaensis</name>
    <dbReference type="NCBI Taxonomy" id="1946"/>
    <lineage>
        <taxon>Bacteria</taxon>
        <taxon>Bacillati</taxon>
        <taxon>Actinomycetota</taxon>
        <taxon>Actinomycetes</taxon>
        <taxon>Kitasatosporales</taxon>
        <taxon>Streptomycetaceae</taxon>
        <taxon>Streptomyces</taxon>
    </lineage>
</organism>
<dbReference type="RefSeq" id="WP_131122601.1">
    <property type="nucleotide sequence ID" value="NZ_SIXH01000044.1"/>
</dbReference>
<dbReference type="Gene3D" id="3.40.50.1820">
    <property type="entry name" value="alpha/beta hydrolase"/>
    <property type="match status" value="1"/>
</dbReference>
<reference evidence="3 4" key="1">
    <citation type="submission" date="2019-02" db="EMBL/GenBank/DDBJ databases">
        <title>Draft Genome Sequence of Streptomyces sp. AM-2504, identified by 16S rRNA comparative analysis as a Streptomyces Kasugaensis strain.</title>
        <authorList>
            <person name="Napolioni V."/>
            <person name="Giuliodori A.M."/>
            <person name="Spurio R."/>
            <person name="Fabbretti A."/>
        </authorList>
    </citation>
    <scope>NUCLEOTIDE SEQUENCE [LARGE SCALE GENOMIC DNA]</scope>
    <source>
        <strain evidence="3 4">AM-2504</strain>
    </source>
</reference>
<sequence>MNTPTPWFTPAPGAAGARRLFCFPFAGSSAASFLPWQALLGTRLELRVALLPGRGLRLFEAPLDDMDELVDRLAGAVADLADRPFAFFGHSLGALVGFEVARALRRQGLPGPDVLYVSGAEGPQTRAVERHLHDLPEAELIDALRDYNGTPAELLDDPEMMRLLLPGLRADFALDERYAYRAEAPLDIPFHLLLGDRDPHVDTVRAVGWARESTRPLHRHEYAGDHFFIHSHQAAITALLAAAPAAGPVGPRPLT</sequence>
<dbReference type="PANTHER" id="PTHR11487:SF0">
    <property type="entry name" value="S-ACYL FATTY ACID SYNTHASE THIOESTERASE, MEDIUM CHAIN"/>
    <property type="match status" value="1"/>
</dbReference>
<evidence type="ECO:0000313" key="4">
    <source>
        <dbReference type="Proteomes" id="UP000292452"/>
    </source>
</evidence>
<dbReference type="InterPro" id="IPR029058">
    <property type="entry name" value="AB_hydrolase_fold"/>
</dbReference>
<dbReference type="EMBL" id="SIXH01000044">
    <property type="protein sequence ID" value="TBO60311.1"/>
    <property type="molecule type" value="Genomic_DNA"/>
</dbReference>
<gene>
    <name evidence="3" type="ORF">EYS09_07395</name>
</gene>
<evidence type="ECO:0000256" key="1">
    <source>
        <dbReference type="ARBA" id="ARBA00007169"/>
    </source>
</evidence>
<feature type="domain" description="Thioesterase" evidence="2">
    <location>
        <begin position="18"/>
        <end position="236"/>
    </location>
</feature>
<dbReference type="SUPFAM" id="SSF53474">
    <property type="entry name" value="alpha/beta-Hydrolases"/>
    <property type="match status" value="1"/>
</dbReference>
<evidence type="ECO:0000259" key="2">
    <source>
        <dbReference type="Pfam" id="PF00975"/>
    </source>
</evidence>
<dbReference type="PANTHER" id="PTHR11487">
    <property type="entry name" value="THIOESTERASE"/>
    <property type="match status" value="1"/>
</dbReference>
<comment type="caution">
    <text evidence="3">The sequence shown here is derived from an EMBL/GenBank/DDBJ whole genome shotgun (WGS) entry which is preliminary data.</text>
</comment>
<comment type="similarity">
    <text evidence="1">Belongs to the thioesterase family.</text>
</comment>
<proteinExistence type="inferred from homology"/>
<name>A0A4V2JIX2_STRKA</name>
<dbReference type="InterPro" id="IPR001031">
    <property type="entry name" value="Thioesterase"/>
</dbReference>
<dbReference type="GO" id="GO:0008610">
    <property type="term" value="P:lipid biosynthetic process"/>
    <property type="evidence" value="ECO:0007669"/>
    <property type="project" value="TreeGrafter"/>
</dbReference>
<accession>A0A4V2JIX2</accession>